<gene>
    <name evidence="1" type="ORF">KIN20_016463</name>
</gene>
<organism evidence="1 2">
    <name type="scientific">Parelaphostrongylus tenuis</name>
    <name type="common">Meningeal worm</name>
    <dbReference type="NCBI Taxonomy" id="148309"/>
    <lineage>
        <taxon>Eukaryota</taxon>
        <taxon>Metazoa</taxon>
        <taxon>Ecdysozoa</taxon>
        <taxon>Nematoda</taxon>
        <taxon>Chromadorea</taxon>
        <taxon>Rhabditida</taxon>
        <taxon>Rhabditina</taxon>
        <taxon>Rhabditomorpha</taxon>
        <taxon>Strongyloidea</taxon>
        <taxon>Metastrongylidae</taxon>
        <taxon>Parelaphostrongylus</taxon>
    </lineage>
</organism>
<sequence length="145" mass="16210">MLHSTLISVDQKKWLSVSIVAGVIDKPVLARGELRQSRAQDYLNSIFSDITSPMSRKSLNLWLIILSDQFVGTMSLLQQSHLQQLALLIYARDKPLQEEIEVDSSARACNNWSIYSIALPTKIHVLEGETAKVSAVQVDFIILTS</sequence>
<accession>A0AAD5MGI0</accession>
<evidence type="ECO:0000313" key="1">
    <source>
        <dbReference type="EMBL" id="KAJ1358142.1"/>
    </source>
</evidence>
<name>A0AAD5MGI0_PARTN</name>
<keyword evidence="2" id="KW-1185">Reference proteome</keyword>
<dbReference type="AlphaFoldDB" id="A0AAD5MGI0"/>
<protein>
    <submittedName>
        <fullName evidence="1">Uncharacterized protein</fullName>
    </submittedName>
</protein>
<evidence type="ECO:0000313" key="2">
    <source>
        <dbReference type="Proteomes" id="UP001196413"/>
    </source>
</evidence>
<comment type="caution">
    <text evidence="1">The sequence shown here is derived from an EMBL/GenBank/DDBJ whole genome shotgun (WGS) entry which is preliminary data.</text>
</comment>
<reference evidence="1" key="1">
    <citation type="submission" date="2021-06" db="EMBL/GenBank/DDBJ databases">
        <title>Parelaphostrongylus tenuis whole genome reference sequence.</title>
        <authorList>
            <person name="Garwood T.J."/>
            <person name="Larsen P.A."/>
            <person name="Fountain-Jones N.M."/>
            <person name="Garbe J.R."/>
            <person name="Macchietto M.G."/>
            <person name="Kania S.A."/>
            <person name="Gerhold R.W."/>
            <person name="Richards J.E."/>
            <person name="Wolf T.M."/>
        </authorList>
    </citation>
    <scope>NUCLEOTIDE SEQUENCE</scope>
    <source>
        <strain evidence="1">MNPRO001-30</strain>
        <tissue evidence="1">Meninges</tissue>
    </source>
</reference>
<dbReference type="Proteomes" id="UP001196413">
    <property type="component" value="Unassembled WGS sequence"/>
</dbReference>
<dbReference type="EMBL" id="JAHQIW010003307">
    <property type="protein sequence ID" value="KAJ1358142.1"/>
    <property type="molecule type" value="Genomic_DNA"/>
</dbReference>
<proteinExistence type="predicted"/>